<evidence type="ECO:0000256" key="1">
    <source>
        <dbReference type="ARBA" id="ARBA00005234"/>
    </source>
</evidence>
<evidence type="ECO:0000256" key="3">
    <source>
        <dbReference type="ARBA" id="ARBA00022801"/>
    </source>
</evidence>
<dbReference type="SUPFAM" id="SSF54001">
    <property type="entry name" value="Cysteine proteinases"/>
    <property type="match status" value="1"/>
</dbReference>
<evidence type="ECO:0000313" key="8">
    <source>
        <dbReference type="Proteomes" id="UP000639338"/>
    </source>
</evidence>
<reference evidence="7 8" key="1">
    <citation type="submission" date="2020-08" db="EMBL/GenBank/DDBJ databases">
        <title>Aphidius gifuensis genome sequencing and assembly.</title>
        <authorList>
            <person name="Du Z."/>
        </authorList>
    </citation>
    <scope>NUCLEOTIDE SEQUENCE [LARGE SCALE GENOMIC DNA]</scope>
    <source>
        <strain evidence="7">YNYX2018</strain>
        <tissue evidence="7">Adults</tissue>
    </source>
</reference>
<dbReference type="GO" id="GO:0016929">
    <property type="term" value="F:deSUMOylase activity"/>
    <property type="evidence" value="ECO:0007669"/>
    <property type="project" value="TreeGrafter"/>
</dbReference>
<dbReference type="GO" id="GO:0016926">
    <property type="term" value="P:protein desumoylation"/>
    <property type="evidence" value="ECO:0007669"/>
    <property type="project" value="TreeGrafter"/>
</dbReference>
<dbReference type="Pfam" id="PF02902">
    <property type="entry name" value="Peptidase_C48"/>
    <property type="match status" value="1"/>
</dbReference>
<keyword evidence="3" id="KW-0378">Hydrolase</keyword>
<comment type="similarity">
    <text evidence="1">Belongs to the peptidase C48 family.</text>
</comment>
<evidence type="ECO:0000259" key="6">
    <source>
        <dbReference type="PROSITE" id="PS50600"/>
    </source>
</evidence>
<dbReference type="Proteomes" id="UP000639338">
    <property type="component" value="Unassembled WGS sequence"/>
</dbReference>
<keyword evidence="4" id="KW-0788">Thiol protease</keyword>
<dbReference type="EMBL" id="JACMRX010000002">
    <property type="protein sequence ID" value="KAF7995294.1"/>
    <property type="molecule type" value="Genomic_DNA"/>
</dbReference>
<feature type="region of interest" description="Disordered" evidence="5">
    <location>
        <begin position="133"/>
        <end position="157"/>
    </location>
</feature>
<dbReference type="PROSITE" id="PS50600">
    <property type="entry name" value="ULP_PROTEASE"/>
    <property type="match status" value="1"/>
</dbReference>
<dbReference type="PANTHER" id="PTHR12606:SF10">
    <property type="entry name" value="SENTRIN-SPECIFIC PROTEASE 5"/>
    <property type="match status" value="1"/>
</dbReference>
<accession>A0A835CSS2</accession>
<evidence type="ECO:0000256" key="5">
    <source>
        <dbReference type="SAM" id="MobiDB-lite"/>
    </source>
</evidence>
<dbReference type="PANTHER" id="PTHR12606">
    <property type="entry name" value="SENTRIN/SUMO-SPECIFIC PROTEASE"/>
    <property type="match status" value="1"/>
</dbReference>
<dbReference type="GO" id="GO:0005634">
    <property type="term" value="C:nucleus"/>
    <property type="evidence" value="ECO:0007669"/>
    <property type="project" value="TreeGrafter"/>
</dbReference>
<keyword evidence="2" id="KW-0645">Protease</keyword>
<proteinExistence type="inferred from homology"/>
<dbReference type="Gene3D" id="3.40.395.10">
    <property type="entry name" value="Adenoviral Proteinase, Chain A"/>
    <property type="match status" value="1"/>
</dbReference>
<organism evidence="7 8">
    <name type="scientific">Aphidius gifuensis</name>
    <name type="common">Parasitoid wasp</name>
    <dbReference type="NCBI Taxonomy" id="684658"/>
    <lineage>
        <taxon>Eukaryota</taxon>
        <taxon>Metazoa</taxon>
        <taxon>Ecdysozoa</taxon>
        <taxon>Arthropoda</taxon>
        <taxon>Hexapoda</taxon>
        <taxon>Insecta</taxon>
        <taxon>Pterygota</taxon>
        <taxon>Neoptera</taxon>
        <taxon>Endopterygota</taxon>
        <taxon>Hymenoptera</taxon>
        <taxon>Apocrita</taxon>
        <taxon>Ichneumonoidea</taxon>
        <taxon>Braconidae</taxon>
        <taxon>Aphidiinae</taxon>
        <taxon>Aphidius</taxon>
    </lineage>
</organism>
<evidence type="ECO:0000313" key="7">
    <source>
        <dbReference type="EMBL" id="KAF7995294.1"/>
    </source>
</evidence>
<feature type="domain" description="Ubiquitin-like protease family profile" evidence="6">
    <location>
        <begin position="1"/>
        <end position="58"/>
    </location>
</feature>
<comment type="caution">
    <text evidence="7">The sequence shown here is derived from an EMBL/GenBank/DDBJ whole genome shotgun (WGS) entry which is preliminary data.</text>
</comment>
<sequence>MRDAHWSLCAVNFHEKQISYWDSLSRKKNHCVQVTKNIPLQEDFDDCGVFVCMYGDHIARDVSCSFTAEDILQIRFMMMDEIISAGLQPRPLILRREMKQPNVQPVKRKNCNLKNKEKVENDTRLNSNFSLNKQLKLPPDTTSQESSILHLNYGEPN</sequence>
<dbReference type="InterPro" id="IPR003653">
    <property type="entry name" value="Peptidase_C48_C"/>
</dbReference>
<feature type="compositionally biased region" description="Polar residues" evidence="5">
    <location>
        <begin position="140"/>
        <end position="149"/>
    </location>
</feature>
<evidence type="ECO:0000256" key="4">
    <source>
        <dbReference type="ARBA" id="ARBA00022807"/>
    </source>
</evidence>
<protein>
    <recommendedName>
        <fullName evidence="6">Ubiquitin-like protease family profile domain-containing protein</fullName>
    </recommendedName>
</protein>
<dbReference type="InterPro" id="IPR038765">
    <property type="entry name" value="Papain-like_cys_pep_sf"/>
</dbReference>
<name>A0A835CSS2_APHGI</name>
<dbReference type="GO" id="GO:0006508">
    <property type="term" value="P:proteolysis"/>
    <property type="evidence" value="ECO:0007669"/>
    <property type="project" value="UniProtKB-KW"/>
</dbReference>
<dbReference type="AlphaFoldDB" id="A0A835CSS2"/>
<gene>
    <name evidence="7" type="ORF">HCN44_005954</name>
</gene>
<evidence type="ECO:0000256" key="2">
    <source>
        <dbReference type="ARBA" id="ARBA00022670"/>
    </source>
</evidence>
<keyword evidence="8" id="KW-1185">Reference proteome</keyword>